<feature type="compositionally biased region" description="Low complexity" evidence="1">
    <location>
        <begin position="50"/>
        <end position="89"/>
    </location>
</feature>
<evidence type="ECO:0000313" key="3">
    <source>
        <dbReference type="Proteomes" id="UP001189429"/>
    </source>
</evidence>
<gene>
    <name evidence="2" type="ORF">PCOR1329_LOCUS1979</name>
</gene>
<organism evidence="2 3">
    <name type="scientific">Prorocentrum cordatum</name>
    <dbReference type="NCBI Taxonomy" id="2364126"/>
    <lineage>
        <taxon>Eukaryota</taxon>
        <taxon>Sar</taxon>
        <taxon>Alveolata</taxon>
        <taxon>Dinophyceae</taxon>
        <taxon>Prorocentrales</taxon>
        <taxon>Prorocentraceae</taxon>
        <taxon>Prorocentrum</taxon>
    </lineage>
</organism>
<feature type="compositionally biased region" description="Low complexity" evidence="1">
    <location>
        <begin position="1"/>
        <end position="27"/>
    </location>
</feature>
<dbReference type="Proteomes" id="UP001189429">
    <property type="component" value="Unassembled WGS sequence"/>
</dbReference>
<accession>A0ABN9PD59</accession>
<feature type="region of interest" description="Disordered" evidence="1">
    <location>
        <begin position="1"/>
        <end position="100"/>
    </location>
</feature>
<name>A0ABN9PD59_9DINO</name>
<reference evidence="2" key="1">
    <citation type="submission" date="2023-10" db="EMBL/GenBank/DDBJ databases">
        <authorList>
            <person name="Chen Y."/>
            <person name="Shah S."/>
            <person name="Dougan E. K."/>
            <person name="Thang M."/>
            <person name="Chan C."/>
        </authorList>
    </citation>
    <scope>NUCLEOTIDE SEQUENCE [LARGE SCALE GENOMIC DNA]</scope>
</reference>
<proteinExistence type="predicted"/>
<protein>
    <submittedName>
        <fullName evidence="2">Uncharacterized protein</fullName>
    </submittedName>
</protein>
<evidence type="ECO:0000256" key="1">
    <source>
        <dbReference type="SAM" id="MobiDB-lite"/>
    </source>
</evidence>
<keyword evidence="3" id="KW-1185">Reference proteome</keyword>
<comment type="caution">
    <text evidence="2">The sequence shown here is derived from an EMBL/GenBank/DDBJ whole genome shotgun (WGS) entry which is preliminary data.</text>
</comment>
<dbReference type="EMBL" id="CAUYUJ010000482">
    <property type="protein sequence ID" value="CAK0790785.1"/>
    <property type="molecule type" value="Genomic_DNA"/>
</dbReference>
<sequence length="100" mass="9415">MSEASPRTAPAQAAARAAATGAAGSAQPDERRKGLPTFLAVKRRPRSESGAAGPVDPAGVGPGAAAADAPAAVEAAAAEPPGAGEPAPIGGLGAYDSSSE</sequence>
<evidence type="ECO:0000313" key="2">
    <source>
        <dbReference type="EMBL" id="CAK0790785.1"/>
    </source>
</evidence>